<organism evidence="5 6">
    <name type="scientific">Sphaerisporangium aureirubrum</name>
    <dbReference type="NCBI Taxonomy" id="1544736"/>
    <lineage>
        <taxon>Bacteria</taxon>
        <taxon>Bacillati</taxon>
        <taxon>Actinomycetota</taxon>
        <taxon>Actinomycetes</taxon>
        <taxon>Streptosporangiales</taxon>
        <taxon>Streptosporangiaceae</taxon>
        <taxon>Sphaerisporangium</taxon>
    </lineage>
</organism>
<dbReference type="RefSeq" id="WP_380761863.1">
    <property type="nucleotide sequence ID" value="NZ_JBHSRF010000092.1"/>
</dbReference>
<evidence type="ECO:0000259" key="4">
    <source>
        <dbReference type="Pfam" id="PF01494"/>
    </source>
</evidence>
<comment type="cofactor">
    <cofactor evidence="1">
        <name>FAD</name>
        <dbReference type="ChEBI" id="CHEBI:57692"/>
    </cofactor>
</comment>
<evidence type="ECO:0000256" key="1">
    <source>
        <dbReference type="ARBA" id="ARBA00001974"/>
    </source>
</evidence>
<dbReference type="Gene3D" id="3.50.50.60">
    <property type="entry name" value="FAD/NAD(P)-binding domain"/>
    <property type="match status" value="2"/>
</dbReference>
<evidence type="ECO:0000313" key="6">
    <source>
        <dbReference type="Proteomes" id="UP001596137"/>
    </source>
</evidence>
<feature type="domain" description="FAD-binding" evidence="4">
    <location>
        <begin position="2"/>
        <end position="354"/>
    </location>
</feature>
<name>A0ABW1NUG2_9ACTN</name>
<reference evidence="6" key="1">
    <citation type="journal article" date="2019" name="Int. J. Syst. Evol. Microbiol.">
        <title>The Global Catalogue of Microorganisms (GCM) 10K type strain sequencing project: providing services to taxonomists for standard genome sequencing and annotation.</title>
        <authorList>
            <consortium name="The Broad Institute Genomics Platform"/>
            <consortium name="The Broad Institute Genome Sequencing Center for Infectious Disease"/>
            <person name="Wu L."/>
            <person name="Ma J."/>
        </authorList>
    </citation>
    <scope>NUCLEOTIDE SEQUENCE [LARGE SCALE GENOMIC DNA]</scope>
    <source>
        <strain evidence="6">JCM 30346</strain>
    </source>
</reference>
<dbReference type="EMBL" id="JBHSRF010000092">
    <property type="protein sequence ID" value="MFC6086553.1"/>
    <property type="molecule type" value="Genomic_DNA"/>
</dbReference>
<keyword evidence="5" id="KW-0503">Monooxygenase</keyword>
<keyword evidence="3" id="KW-0274">FAD</keyword>
<dbReference type="InterPro" id="IPR002938">
    <property type="entry name" value="FAD-bd"/>
</dbReference>
<dbReference type="PANTHER" id="PTHR43004">
    <property type="entry name" value="TRK SYSTEM POTASSIUM UPTAKE PROTEIN"/>
    <property type="match status" value="1"/>
</dbReference>
<proteinExistence type="predicted"/>
<accession>A0ABW1NUG2</accession>
<gene>
    <name evidence="5" type="ORF">ACFP1K_35670</name>
</gene>
<comment type="caution">
    <text evidence="5">The sequence shown here is derived from an EMBL/GenBank/DDBJ whole genome shotgun (WGS) entry which is preliminary data.</text>
</comment>
<dbReference type="PRINTS" id="PR00420">
    <property type="entry name" value="RNGMNOXGNASE"/>
</dbReference>
<keyword evidence="5" id="KW-0560">Oxidoreductase</keyword>
<dbReference type="Pfam" id="PF01494">
    <property type="entry name" value="FAD_binding_3"/>
    <property type="match status" value="1"/>
</dbReference>
<evidence type="ECO:0000256" key="2">
    <source>
        <dbReference type="ARBA" id="ARBA00022630"/>
    </source>
</evidence>
<keyword evidence="2" id="KW-0285">Flavoprotein</keyword>
<dbReference type="GO" id="GO:0004497">
    <property type="term" value="F:monooxygenase activity"/>
    <property type="evidence" value="ECO:0007669"/>
    <property type="project" value="UniProtKB-KW"/>
</dbReference>
<dbReference type="SUPFAM" id="SSF51905">
    <property type="entry name" value="FAD/NAD(P)-binding domain"/>
    <property type="match status" value="1"/>
</dbReference>
<dbReference type="InterPro" id="IPR050641">
    <property type="entry name" value="RIFMO-like"/>
</dbReference>
<dbReference type="Proteomes" id="UP001596137">
    <property type="component" value="Unassembled WGS sequence"/>
</dbReference>
<dbReference type="Pfam" id="PF21274">
    <property type="entry name" value="Rng_hyd_C"/>
    <property type="match status" value="1"/>
</dbReference>
<dbReference type="PANTHER" id="PTHR43004:SF19">
    <property type="entry name" value="BINDING MONOOXYGENASE, PUTATIVE (JCVI)-RELATED"/>
    <property type="match status" value="1"/>
</dbReference>
<sequence length="502" mass="52379">MVDVVVVGGGPVGLLLACELRLGGAETVVLEEAAGEERRTRSLGLRSVNTRSVQSLALRGLVGVLAEAQWGLLDELAGRREAAEADVVGMMVELLKKGQIKGHFSGIPLFDEEGGAEYLLLKQHMLESVLAERAAELGVTVRQGCAVVDVEQGEAGVVATLADGESVRGAYLVGCDGGRSVVRRRAGFAFAGTPPTMTGRTAVAELADPEAVASSLRGPGGLVNRSLVPGEIATIEFDGGPVERDAPMTAEELQGSLRRVTGLDVVVTRMDTGIRYSDNTRHAETYRKGRVLLAGDAAHVHSPIGGQGLNLGLQDAVNLGWKLALVVTGRAPESLLDTYTAERHPVAARVLRNTRAQVALMRPGPQVDALREIMSETLAIPDAGRHFAAMADGTDVDYAPGAADPLVGRFVPPGELGGTKDEGPFTGLLRDGRGLLLDRSGDPAGADLAVAGHRDRVRVARAGAAAGDADFLLVRPDGYVAWAGGRDGLGEALATWFGPRGS</sequence>
<protein>
    <submittedName>
        <fullName evidence="5">FAD-dependent monooxygenase</fullName>
    </submittedName>
</protein>
<dbReference type="InterPro" id="IPR036188">
    <property type="entry name" value="FAD/NAD-bd_sf"/>
</dbReference>
<keyword evidence="6" id="KW-1185">Reference proteome</keyword>
<dbReference type="Gene3D" id="3.40.30.120">
    <property type="match status" value="1"/>
</dbReference>
<evidence type="ECO:0000313" key="5">
    <source>
        <dbReference type="EMBL" id="MFC6086553.1"/>
    </source>
</evidence>
<evidence type="ECO:0000256" key="3">
    <source>
        <dbReference type="ARBA" id="ARBA00022827"/>
    </source>
</evidence>